<feature type="region of interest" description="Disordered" evidence="1">
    <location>
        <begin position="413"/>
        <end position="649"/>
    </location>
</feature>
<feature type="compositionally biased region" description="Polar residues" evidence="1">
    <location>
        <begin position="184"/>
        <end position="198"/>
    </location>
</feature>
<feature type="region of interest" description="Disordered" evidence="1">
    <location>
        <begin position="316"/>
        <end position="385"/>
    </location>
</feature>
<feature type="compositionally biased region" description="Polar residues" evidence="1">
    <location>
        <begin position="370"/>
        <end position="385"/>
    </location>
</feature>
<reference evidence="2" key="1">
    <citation type="journal article" date="2020" name="Stud. Mycol.">
        <title>101 Dothideomycetes genomes: a test case for predicting lifestyles and emergence of pathogens.</title>
        <authorList>
            <person name="Haridas S."/>
            <person name="Albert R."/>
            <person name="Binder M."/>
            <person name="Bloem J."/>
            <person name="Labutti K."/>
            <person name="Salamov A."/>
            <person name="Andreopoulos B."/>
            <person name="Baker S."/>
            <person name="Barry K."/>
            <person name="Bills G."/>
            <person name="Bluhm B."/>
            <person name="Cannon C."/>
            <person name="Castanera R."/>
            <person name="Culley D."/>
            <person name="Daum C."/>
            <person name="Ezra D."/>
            <person name="Gonzalez J."/>
            <person name="Henrissat B."/>
            <person name="Kuo A."/>
            <person name="Liang C."/>
            <person name="Lipzen A."/>
            <person name="Lutzoni F."/>
            <person name="Magnuson J."/>
            <person name="Mondo S."/>
            <person name="Nolan M."/>
            <person name="Ohm R."/>
            <person name="Pangilinan J."/>
            <person name="Park H.-J."/>
            <person name="Ramirez L."/>
            <person name="Alfaro M."/>
            <person name="Sun H."/>
            <person name="Tritt A."/>
            <person name="Yoshinaga Y."/>
            <person name="Zwiers L.-H."/>
            <person name="Turgeon B."/>
            <person name="Goodwin S."/>
            <person name="Spatafora J."/>
            <person name="Crous P."/>
            <person name="Grigoriev I."/>
        </authorList>
    </citation>
    <scope>NUCLEOTIDE SEQUENCE</scope>
    <source>
        <strain evidence="2">CBS 480.64</strain>
    </source>
</reference>
<evidence type="ECO:0000313" key="3">
    <source>
        <dbReference type="Proteomes" id="UP000799421"/>
    </source>
</evidence>
<feature type="compositionally biased region" description="Polar residues" evidence="1">
    <location>
        <begin position="219"/>
        <end position="237"/>
    </location>
</feature>
<keyword evidence="3" id="KW-1185">Reference proteome</keyword>
<feature type="compositionally biased region" description="Basic and acidic residues" evidence="1">
    <location>
        <begin position="1198"/>
        <end position="1212"/>
    </location>
</feature>
<feature type="compositionally biased region" description="Basic and acidic residues" evidence="1">
    <location>
        <begin position="486"/>
        <end position="501"/>
    </location>
</feature>
<feature type="compositionally biased region" description="Basic and acidic residues" evidence="1">
    <location>
        <begin position="924"/>
        <end position="944"/>
    </location>
</feature>
<evidence type="ECO:0000256" key="1">
    <source>
        <dbReference type="SAM" id="MobiDB-lite"/>
    </source>
</evidence>
<protein>
    <submittedName>
        <fullName evidence="2">Uncharacterized protein</fullName>
    </submittedName>
</protein>
<feature type="region of interest" description="Disordered" evidence="1">
    <location>
        <begin position="849"/>
        <end position="1346"/>
    </location>
</feature>
<feature type="region of interest" description="Disordered" evidence="1">
    <location>
        <begin position="763"/>
        <end position="820"/>
    </location>
</feature>
<feature type="compositionally biased region" description="Low complexity" evidence="1">
    <location>
        <begin position="345"/>
        <end position="354"/>
    </location>
</feature>
<feature type="compositionally biased region" description="Polar residues" evidence="1">
    <location>
        <begin position="433"/>
        <end position="445"/>
    </location>
</feature>
<feature type="compositionally biased region" description="Basic and acidic residues" evidence="1">
    <location>
        <begin position="1333"/>
        <end position="1344"/>
    </location>
</feature>
<sequence length="1411" mass="153275">MTFPPMIVSGDRYSTVKPVCNYLFRTRPHVFSDLLPWDMPQKASRREEEDFIRKFFDEEFIHTQGGAFGDGEGFRFLKQVLWSIAIYNIEQRVPAIANEWLSNNFYIWVDPANIPDLMRSDVAPMTFFHEKQVAMYGEKLLRWVIFHIQYNIQFHAAMSGIPCAPISPMGVDNKGFPTPLQMPINHQKTPPPQVSEQPYQMPPADPEALQQRPEPGTIQPDNATSAPQTEENDSANPTEPAAGDQDGVQSTQAHHQIEQSVAPNLPTISEQSTQQTHETDPQVVGQAHSQGAGPVRSHTSGQFHPQVIQNANFQPQGHANSQAYPQTWGHVGQPGHVPSYGHYVPPHGQPHGPSHGPPHPQHYTLPYGQQYVSPQGPPQGQTYGLQGQAYMQSGPQMYGQMYGQSYPNYGQAPWQPNEYNPQVYAPSDPQPVWVQTNTRAPSNQQEKPRNRQGDRKKRSTTENANRSKQPSPPAAQKGPSSVLKESSPERQKHSAPAHEEQSLTQQAPPPYTQQEPAKPDIGLPPPIVSSSEEDSHTVKVRIPSGDQYPPSRKVTPLPSDKAGPFQPTIAAQGKSSTIQPGSKKDTSLTASPVNGGMPQPPAAPVAYTRTGPSEAKARDSQPIDKGKARAESRATTVHPPKSKGDQSPANLDYRVDATYIGEGATEAVELFLFRMAKRLSSAEALTLLQNTFSGVEKVSLLTLSQRLTVHQVIMRSNLYAKRLLEENSALPHNRQFAIEVPHKYHTGPTKPWDYAGSWRKFKKAPSHGSDNKLDITKPWDSGKAKAQGNDHTQWPTNDYPPASKDTKSEVAEKAPDRPTQRTFANAVANGRDSSAATNVQPAAKVSKGADRTVAAKGQSAAKDKVPGDKNSQYQASMAEAKQIKATSSDTTGPAATRGIGVAKDSDAPKVALPRTREPVQPVAKDSKEIAGKMAKGADDADKGRVISTDTVEAHDMAKDDDDNESFVTARQASGRGLAEPEEKPSGASNPIGITRTKSDLEPGKIENTATRTDALPPENLEDATSDIVKAQQKEKEKGPAQTESHQPIFSRKRKKEKYRRDNNDSEKVAGALVDTMLKDAEQTSVKGVDETSSKSVKEDKAMAEQGKGVSDKKMDNAPNVAKPKDDKHDDIKSRDVETENVKTDNAKAKDVEGKGAKTDDVKAKEVEAGVVDHDVKAGDVKTKDAKAESPIGASVIETEDKSAKTDTVKDSADIDVTGAAQSTKSAKKKKKSAAQPMPHADAQTSTGESTAMPAKPIEPTPAPTGSSEAAGSVADSEDTLVADGPMNSNADPSTVPMMVSAAPPAPMQAVTQGQSGSNGTVKTKKVKKASGRQKREREMRRLREASMANENWTSLFDETEDKRPCLMKNQTVDARTMTESAAGETRENVASIFFFSGFAPPEGHDSIQKYL</sequence>
<feature type="compositionally biased region" description="Basic and acidic residues" evidence="1">
    <location>
        <begin position="1058"/>
        <end position="1067"/>
    </location>
</feature>
<dbReference type="OrthoDB" id="3945592at2759"/>
<feature type="compositionally biased region" description="Polar residues" evidence="1">
    <location>
        <begin position="247"/>
        <end position="276"/>
    </location>
</feature>
<feature type="compositionally biased region" description="Basic and acidic residues" evidence="1">
    <location>
        <begin position="1076"/>
        <end position="1102"/>
    </location>
</feature>
<dbReference type="Proteomes" id="UP000799421">
    <property type="component" value="Unassembled WGS sequence"/>
</dbReference>
<feature type="region of interest" description="Disordered" evidence="1">
    <location>
        <begin position="174"/>
        <end position="301"/>
    </location>
</feature>
<feature type="compositionally biased region" description="Polar residues" evidence="1">
    <location>
        <begin position="884"/>
        <end position="893"/>
    </location>
</feature>
<gene>
    <name evidence="2" type="ORF">K470DRAFT_270451</name>
</gene>
<evidence type="ECO:0000313" key="2">
    <source>
        <dbReference type="EMBL" id="KAF2860832.1"/>
    </source>
</evidence>
<feature type="compositionally biased region" description="Polar residues" evidence="1">
    <location>
        <begin position="316"/>
        <end position="325"/>
    </location>
</feature>
<feature type="compositionally biased region" description="Basic and acidic residues" evidence="1">
    <location>
        <begin position="804"/>
        <end position="819"/>
    </location>
</feature>
<proteinExistence type="predicted"/>
<feature type="compositionally biased region" description="Basic residues" evidence="1">
    <location>
        <begin position="1322"/>
        <end position="1332"/>
    </location>
</feature>
<dbReference type="EMBL" id="MU005978">
    <property type="protein sequence ID" value="KAF2860832.1"/>
    <property type="molecule type" value="Genomic_DNA"/>
</dbReference>
<feature type="compositionally biased region" description="Basic and acidic residues" evidence="1">
    <location>
        <begin position="615"/>
        <end position="632"/>
    </location>
</feature>
<feature type="compositionally biased region" description="Basic and acidic residues" evidence="1">
    <location>
        <begin position="1122"/>
        <end position="1187"/>
    </location>
</feature>
<name>A0A6A7C0J8_9PEZI</name>
<feature type="compositionally biased region" description="Polar residues" evidence="1">
    <location>
        <begin position="1311"/>
        <end position="1321"/>
    </location>
</feature>
<organism evidence="2 3">
    <name type="scientific">Piedraia hortae CBS 480.64</name>
    <dbReference type="NCBI Taxonomy" id="1314780"/>
    <lineage>
        <taxon>Eukaryota</taxon>
        <taxon>Fungi</taxon>
        <taxon>Dikarya</taxon>
        <taxon>Ascomycota</taxon>
        <taxon>Pezizomycotina</taxon>
        <taxon>Dothideomycetes</taxon>
        <taxon>Dothideomycetidae</taxon>
        <taxon>Capnodiales</taxon>
        <taxon>Piedraiaceae</taxon>
        <taxon>Piedraia</taxon>
    </lineage>
</organism>
<feature type="compositionally biased region" description="Low complexity" evidence="1">
    <location>
        <begin position="1295"/>
        <end position="1310"/>
    </location>
</feature>
<accession>A0A6A7C0J8</accession>
<feature type="compositionally biased region" description="Basic and acidic residues" evidence="1">
    <location>
        <begin position="769"/>
        <end position="783"/>
    </location>
</feature>